<organism evidence="3 4">
    <name type="scientific">Acetomicrobium thermoterrenum DSM 13490</name>
    <dbReference type="NCBI Taxonomy" id="1120987"/>
    <lineage>
        <taxon>Bacteria</taxon>
        <taxon>Thermotogati</taxon>
        <taxon>Synergistota</taxon>
        <taxon>Synergistia</taxon>
        <taxon>Synergistales</taxon>
        <taxon>Acetomicrobiaceae</taxon>
        <taxon>Acetomicrobium</taxon>
    </lineage>
</organism>
<dbReference type="EMBL" id="FNPD01000010">
    <property type="protein sequence ID" value="SDY07399.1"/>
    <property type="molecule type" value="Genomic_DNA"/>
</dbReference>
<dbReference type="AlphaFoldDB" id="A0A1H3GYF1"/>
<reference evidence="4" key="1">
    <citation type="submission" date="2016-10" db="EMBL/GenBank/DDBJ databases">
        <authorList>
            <person name="Varghese N."/>
            <person name="Submissions S."/>
        </authorList>
    </citation>
    <scope>NUCLEOTIDE SEQUENCE [LARGE SCALE GENOMIC DNA]</scope>
    <source>
        <strain evidence="4">DSM 13490</strain>
    </source>
</reference>
<evidence type="ECO:0000256" key="2">
    <source>
        <dbReference type="SAM" id="Phobius"/>
    </source>
</evidence>
<proteinExistence type="predicted"/>
<feature type="transmembrane region" description="Helical" evidence="2">
    <location>
        <begin position="6"/>
        <end position="25"/>
    </location>
</feature>
<keyword evidence="2" id="KW-0472">Membrane</keyword>
<keyword evidence="2" id="KW-1133">Transmembrane helix</keyword>
<dbReference type="RefSeq" id="WP_091462015.1">
    <property type="nucleotide sequence ID" value="NZ_FNPD01000010.1"/>
</dbReference>
<accession>A0A1H3GYF1</accession>
<evidence type="ECO:0000256" key="1">
    <source>
        <dbReference type="SAM" id="Coils"/>
    </source>
</evidence>
<name>A0A1H3GYF1_9BACT</name>
<feature type="coiled-coil region" evidence="1">
    <location>
        <begin position="31"/>
        <end position="58"/>
    </location>
</feature>
<dbReference type="Pfam" id="PF04977">
    <property type="entry name" value="DivIC"/>
    <property type="match status" value="1"/>
</dbReference>
<dbReference type="InterPro" id="IPR007060">
    <property type="entry name" value="FtsL/DivIC"/>
</dbReference>
<sequence>MPRLRWIVVSLCSILLFLMLFNGYLRELKKLNELSNRIDEHVQTLVRLKLDIEDKNEKINYYNTPDGIAKLARQEFNLVLPGEKIYILEYYTTEEGPQKK</sequence>
<keyword evidence="1" id="KW-0175">Coiled coil</keyword>
<evidence type="ECO:0000313" key="4">
    <source>
        <dbReference type="Proteomes" id="UP000199266"/>
    </source>
</evidence>
<gene>
    <name evidence="3" type="ORF">SAMN03080603_01684</name>
</gene>
<keyword evidence="4" id="KW-1185">Reference proteome</keyword>
<evidence type="ECO:0000313" key="3">
    <source>
        <dbReference type="EMBL" id="SDY07399.1"/>
    </source>
</evidence>
<dbReference type="Proteomes" id="UP000199266">
    <property type="component" value="Unassembled WGS sequence"/>
</dbReference>
<protein>
    <submittedName>
        <fullName evidence="3">Septum formation initiator</fullName>
    </submittedName>
</protein>
<keyword evidence="2" id="KW-0812">Transmembrane</keyword>